<dbReference type="AlphaFoldDB" id="A0A0E9WKA2"/>
<protein>
    <submittedName>
        <fullName evidence="1">Uncharacterized protein</fullName>
    </submittedName>
</protein>
<organism evidence="1">
    <name type="scientific">Anguilla anguilla</name>
    <name type="common">European freshwater eel</name>
    <name type="synonym">Muraena anguilla</name>
    <dbReference type="NCBI Taxonomy" id="7936"/>
    <lineage>
        <taxon>Eukaryota</taxon>
        <taxon>Metazoa</taxon>
        <taxon>Chordata</taxon>
        <taxon>Craniata</taxon>
        <taxon>Vertebrata</taxon>
        <taxon>Euteleostomi</taxon>
        <taxon>Actinopterygii</taxon>
        <taxon>Neopterygii</taxon>
        <taxon>Teleostei</taxon>
        <taxon>Anguilliformes</taxon>
        <taxon>Anguillidae</taxon>
        <taxon>Anguilla</taxon>
    </lineage>
</organism>
<reference evidence="1" key="1">
    <citation type="submission" date="2014-11" db="EMBL/GenBank/DDBJ databases">
        <authorList>
            <person name="Amaro Gonzalez C."/>
        </authorList>
    </citation>
    <scope>NUCLEOTIDE SEQUENCE</scope>
</reference>
<dbReference type="EMBL" id="GBXM01018562">
    <property type="protein sequence ID" value="JAH90015.1"/>
    <property type="molecule type" value="Transcribed_RNA"/>
</dbReference>
<proteinExistence type="predicted"/>
<evidence type="ECO:0000313" key="1">
    <source>
        <dbReference type="EMBL" id="JAH90015.1"/>
    </source>
</evidence>
<name>A0A0E9WKA2_ANGAN</name>
<reference evidence="1" key="2">
    <citation type="journal article" date="2015" name="Fish Shellfish Immunol.">
        <title>Early steps in the European eel (Anguilla anguilla)-Vibrio vulnificus interaction in the gills: Role of the RtxA13 toxin.</title>
        <authorList>
            <person name="Callol A."/>
            <person name="Pajuelo D."/>
            <person name="Ebbesson L."/>
            <person name="Teles M."/>
            <person name="MacKenzie S."/>
            <person name="Amaro C."/>
        </authorList>
    </citation>
    <scope>NUCLEOTIDE SEQUENCE</scope>
</reference>
<sequence length="58" mass="6959">MTVLFLITLVSAEKWQRTRRNLGSLHNTDMPETRPEPYVLIRMREVKKNFFNCIDVHI</sequence>
<accession>A0A0E9WKA2</accession>